<feature type="domain" description="HTH lysR-type" evidence="6">
    <location>
        <begin position="1"/>
        <end position="58"/>
    </location>
</feature>
<dbReference type="AlphaFoldDB" id="A0A367X8T3"/>
<dbReference type="SUPFAM" id="SSF53850">
    <property type="entry name" value="Periplasmic binding protein-like II"/>
    <property type="match status" value="1"/>
</dbReference>
<reference evidence="7 8" key="1">
    <citation type="submission" date="2014-07" db="EMBL/GenBank/DDBJ databases">
        <title>Draft genome sequence of Thalassospira xiamenensis IB13.</title>
        <authorList>
            <person name="Lai Q."/>
            <person name="Shao Z."/>
        </authorList>
    </citation>
    <scope>NUCLEOTIDE SEQUENCE [LARGE SCALE GENOMIC DNA]</scope>
    <source>
        <strain evidence="7 8">IB13</strain>
    </source>
</reference>
<dbReference type="InterPro" id="IPR036390">
    <property type="entry name" value="WH_DNA-bd_sf"/>
</dbReference>
<dbReference type="InterPro" id="IPR000847">
    <property type="entry name" value="LysR_HTH_N"/>
</dbReference>
<protein>
    <recommendedName>
        <fullName evidence="6">HTH lysR-type domain-containing protein</fullName>
    </recommendedName>
</protein>
<evidence type="ECO:0000259" key="6">
    <source>
        <dbReference type="PROSITE" id="PS50931"/>
    </source>
</evidence>
<dbReference type="Proteomes" id="UP000252266">
    <property type="component" value="Unassembled WGS sequence"/>
</dbReference>
<dbReference type="RefSeq" id="WP_062959136.1">
    <property type="nucleotide sequence ID" value="NZ_JPWJ01000006.1"/>
</dbReference>
<organism evidence="7 8">
    <name type="scientific">Thalassospira xiamenensis</name>
    <dbReference type="NCBI Taxonomy" id="220697"/>
    <lineage>
        <taxon>Bacteria</taxon>
        <taxon>Pseudomonadati</taxon>
        <taxon>Pseudomonadota</taxon>
        <taxon>Alphaproteobacteria</taxon>
        <taxon>Rhodospirillales</taxon>
        <taxon>Thalassospiraceae</taxon>
        <taxon>Thalassospira</taxon>
    </lineage>
</organism>
<evidence type="ECO:0000256" key="3">
    <source>
        <dbReference type="ARBA" id="ARBA00023125"/>
    </source>
</evidence>
<sequence>MNLKQLRYFIKIAETQNMSRAAEGLNIAQTALGLQVKNLEAELGVALLERHSRGVRVTPAGQVFYNRAVKIQKMISETISEIREMSGNTEDPILMGITPSMMQLVGAELLSHRETGEKFQFVEALSFHLLEALHRDEINCALAFNIPEEPGIKRHSILDESLFFVSSPESPNNGVPITFHEVTQSDLALLSRRDIIWNIVHDTAQERSVNIRVAFEVQSQSAIKTLVERGVACSIMPFGTIADEVSKGILHARPIADSKMLRTLYFAYSENAPARQSTALLEKHISYIIEIYVAKLGQHAQVLMP</sequence>
<evidence type="ECO:0000313" key="8">
    <source>
        <dbReference type="Proteomes" id="UP000252266"/>
    </source>
</evidence>
<accession>A0A367X8T3</accession>
<proteinExistence type="inferred from homology"/>
<dbReference type="PROSITE" id="PS50931">
    <property type="entry name" value="HTH_LYSR"/>
    <property type="match status" value="1"/>
</dbReference>
<dbReference type="InterPro" id="IPR036388">
    <property type="entry name" value="WH-like_DNA-bd_sf"/>
</dbReference>
<keyword evidence="3" id="KW-0238">DNA-binding</keyword>
<dbReference type="PRINTS" id="PR00039">
    <property type="entry name" value="HTHLYSR"/>
</dbReference>
<comment type="similarity">
    <text evidence="1">Belongs to the LysR transcriptional regulatory family.</text>
</comment>
<evidence type="ECO:0000313" key="7">
    <source>
        <dbReference type="EMBL" id="RCK50076.1"/>
    </source>
</evidence>
<name>A0A367X8T3_9PROT</name>
<dbReference type="InterPro" id="IPR005119">
    <property type="entry name" value="LysR_subst-bd"/>
</dbReference>
<dbReference type="PANTHER" id="PTHR30293">
    <property type="entry name" value="TRANSCRIPTIONAL REGULATORY PROTEIN NAC-RELATED"/>
    <property type="match status" value="1"/>
</dbReference>
<evidence type="ECO:0000256" key="1">
    <source>
        <dbReference type="ARBA" id="ARBA00009437"/>
    </source>
</evidence>
<dbReference type="SUPFAM" id="SSF46785">
    <property type="entry name" value="Winged helix' DNA-binding domain"/>
    <property type="match status" value="1"/>
</dbReference>
<dbReference type="GO" id="GO:0003677">
    <property type="term" value="F:DNA binding"/>
    <property type="evidence" value="ECO:0007669"/>
    <property type="project" value="UniProtKB-KW"/>
</dbReference>
<dbReference type="Pfam" id="PF00126">
    <property type="entry name" value="HTH_1"/>
    <property type="match status" value="1"/>
</dbReference>
<comment type="caution">
    <text evidence="7">The sequence shown here is derived from an EMBL/GenBank/DDBJ whole genome shotgun (WGS) entry which is preliminary data.</text>
</comment>
<dbReference type="PANTHER" id="PTHR30293:SF0">
    <property type="entry name" value="NITROGEN ASSIMILATION REGULATORY PROTEIN NAC"/>
    <property type="match status" value="1"/>
</dbReference>
<gene>
    <name evidence="7" type="ORF">TH44_12535</name>
</gene>
<evidence type="ECO:0000256" key="2">
    <source>
        <dbReference type="ARBA" id="ARBA00023015"/>
    </source>
</evidence>
<dbReference type="Gene3D" id="3.40.190.290">
    <property type="match status" value="1"/>
</dbReference>
<evidence type="ECO:0000256" key="5">
    <source>
        <dbReference type="ARBA" id="ARBA00023163"/>
    </source>
</evidence>
<dbReference type="GO" id="GO:0003700">
    <property type="term" value="F:DNA-binding transcription factor activity"/>
    <property type="evidence" value="ECO:0007669"/>
    <property type="project" value="InterPro"/>
</dbReference>
<dbReference type="GO" id="GO:2000142">
    <property type="term" value="P:regulation of DNA-templated transcription initiation"/>
    <property type="evidence" value="ECO:0007669"/>
    <property type="project" value="TreeGrafter"/>
</dbReference>
<keyword evidence="2" id="KW-0805">Transcription regulation</keyword>
<keyword evidence="4" id="KW-0010">Activator</keyword>
<dbReference type="Gene3D" id="1.10.10.10">
    <property type="entry name" value="Winged helix-like DNA-binding domain superfamily/Winged helix DNA-binding domain"/>
    <property type="match status" value="1"/>
</dbReference>
<keyword evidence="5" id="KW-0804">Transcription</keyword>
<dbReference type="Pfam" id="PF03466">
    <property type="entry name" value="LysR_substrate"/>
    <property type="match status" value="1"/>
</dbReference>
<evidence type="ECO:0000256" key="4">
    <source>
        <dbReference type="ARBA" id="ARBA00023159"/>
    </source>
</evidence>
<dbReference type="FunFam" id="1.10.10.10:FF:000001">
    <property type="entry name" value="LysR family transcriptional regulator"/>
    <property type="match status" value="1"/>
</dbReference>
<dbReference type="EMBL" id="JPWJ01000006">
    <property type="protein sequence ID" value="RCK50076.1"/>
    <property type="molecule type" value="Genomic_DNA"/>
</dbReference>